<evidence type="ECO:0000259" key="1">
    <source>
        <dbReference type="Pfam" id="PF13480"/>
    </source>
</evidence>
<dbReference type="Pfam" id="PF13480">
    <property type="entry name" value="Acetyltransf_6"/>
    <property type="match status" value="1"/>
</dbReference>
<gene>
    <name evidence="2" type="ordered locus">Nhal_3220</name>
</gene>
<organism evidence="2 3">
    <name type="scientific">Nitrosococcus halophilus (strain Nc4)</name>
    <dbReference type="NCBI Taxonomy" id="472759"/>
    <lineage>
        <taxon>Bacteria</taxon>
        <taxon>Pseudomonadati</taxon>
        <taxon>Pseudomonadota</taxon>
        <taxon>Gammaproteobacteria</taxon>
        <taxon>Chromatiales</taxon>
        <taxon>Chromatiaceae</taxon>
        <taxon>Nitrosococcus</taxon>
    </lineage>
</organism>
<dbReference type="SUPFAM" id="SSF55729">
    <property type="entry name" value="Acyl-CoA N-acyltransferases (Nat)"/>
    <property type="match status" value="1"/>
</dbReference>
<dbReference type="RefSeq" id="WP_013034119.1">
    <property type="nucleotide sequence ID" value="NC_013960.1"/>
</dbReference>
<feature type="domain" description="BioF2-like acetyltransferase" evidence="1">
    <location>
        <begin position="108"/>
        <end position="255"/>
    </location>
</feature>
<dbReference type="AlphaFoldDB" id="D5C023"/>
<evidence type="ECO:0000313" key="3">
    <source>
        <dbReference type="Proteomes" id="UP000001844"/>
    </source>
</evidence>
<reference evidence="3" key="1">
    <citation type="submission" date="2010-04" db="EMBL/GenBank/DDBJ databases">
        <title>Complete genome sequence of Nitrosococcus halophilus Nc4, a salt-adapted, aerobic obligate ammonia-oxidizing sulfur purple bacterium.</title>
        <authorList>
            <consortium name="US DOE Joint Genome Institute"/>
            <person name="Campbell M.A."/>
            <person name="Malfatti S.A."/>
            <person name="Chain P.S.G."/>
            <person name="Heidelberg J.F."/>
            <person name="Ward B.B."/>
            <person name="Klotz M.G."/>
        </authorList>
    </citation>
    <scope>NUCLEOTIDE SEQUENCE [LARGE SCALE GENOMIC DNA]</scope>
    <source>
        <strain evidence="3">Nc4</strain>
    </source>
</reference>
<dbReference type="HOGENOM" id="CLU_890895_0_0_6"/>
<proteinExistence type="predicted"/>
<protein>
    <recommendedName>
        <fullName evidence="1">BioF2-like acetyltransferase domain-containing protein</fullName>
    </recommendedName>
</protein>
<dbReference type="eggNOG" id="COG5653">
    <property type="taxonomic scope" value="Bacteria"/>
</dbReference>
<dbReference type="KEGG" id="nhl:Nhal_3220"/>
<dbReference type="STRING" id="472759.Nhal_3220"/>
<sequence>MIASSPRVLQVPLKFEVSARVLWAPALRLEVSEGGVGRVGGPVDSPAPPRESLPPEIDGYLMRSLPVNSRQPQLRFVDGWLRYIPAQYPRYYVDLGQKFEEYCAKFSSKSRSTIRRKVRKFAKMSGGEVQWRVYTTPHELTEFYALARQVSEKTYQERLLGQGLPDTEIFRAGMLTLAEQDQARGFILFCGEQPISYLYCPVREGTVLYQYLGYDPAFSAYSPGTVLHWFVFQHLFGEGQHRLFDFSEGYGEHKKFFATGSQLCANVFFLRRTPGMVALILVHMGFDRITARGAALLDKVGLGRRVRALFRFGGGAA</sequence>
<keyword evidence="3" id="KW-1185">Reference proteome</keyword>
<dbReference type="Gene3D" id="3.40.630.30">
    <property type="match status" value="1"/>
</dbReference>
<dbReference type="OrthoDB" id="208468at2"/>
<dbReference type="Proteomes" id="UP000001844">
    <property type="component" value="Chromosome"/>
</dbReference>
<dbReference type="InterPro" id="IPR038740">
    <property type="entry name" value="BioF2-like_GNAT_dom"/>
</dbReference>
<evidence type="ECO:0000313" key="2">
    <source>
        <dbReference type="EMBL" id="ADE16270.1"/>
    </source>
</evidence>
<name>D5C023_NITHN</name>
<accession>D5C023</accession>
<dbReference type="EMBL" id="CP001798">
    <property type="protein sequence ID" value="ADE16270.1"/>
    <property type="molecule type" value="Genomic_DNA"/>
</dbReference>
<dbReference type="InterPro" id="IPR016181">
    <property type="entry name" value="Acyl_CoA_acyltransferase"/>
</dbReference>